<accession>A0A7S3LDP4</accession>
<dbReference type="PROSITE" id="PS51257">
    <property type="entry name" value="PROKAR_LIPOPROTEIN"/>
    <property type="match status" value="1"/>
</dbReference>
<organism evidence="2">
    <name type="scientific">Amphora coffeiformis</name>
    <dbReference type="NCBI Taxonomy" id="265554"/>
    <lineage>
        <taxon>Eukaryota</taxon>
        <taxon>Sar</taxon>
        <taxon>Stramenopiles</taxon>
        <taxon>Ochrophyta</taxon>
        <taxon>Bacillariophyta</taxon>
        <taxon>Bacillariophyceae</taxon>
        <taxon>Bacillariophycidae</taxon>
        <taxon>Thalassiophysales</taxon>
        <taxon>Catenulaceae</taxon>
        <taxon>Amphora</taxon>
    </lineage>
</organism>
<sequence length="248" mass="27986">MKMARRNTLSSILMWIACFDLTNSALAFVGSSWRRTYHPTTFIQSPSTSTSSSPRVPLSATVDAADTTIWTREHLEDYASEQGVVLSLTTLGPAYRAIARPKHNQTLILGYVEGFVRPTGNLLHVDKMEVFRKIVKQSRAENPQEFKGGGTFLGVGLLMGFLCMLHGQEKGCKEAEFLAIDDEDRQHKRLVRYYKTAGFDFIKYVGDDLKDIPDRMVWGGCGTLLRKDISYLLSYWTQLMEKSVADKN</sequence>
<dbReference type="EMBL" id="HBIM01017247">
    <property type="protein sequence ID" value="CAE0416252.1"/>
    <property type="molecule type" value="Transcribed_RNA"/>
</dbReference>
<dbReference type="PANTHER" id="PTHR36897">
    <property type="entry name" value="OS10G0351100-LIKE PROTEIN"/>
    <property type="match status" value="1"/>
</dbReference>
<dbReference type="AlphaFoldDB" id="A0A7S3LDP4"/>
<proteinExistence type="predicted"/>
<gene>
    <name evidence="2" type="ORF">ACOF00016_LOCUS13311</name>
</gene>
<evidence type="ECO:0000313" key="2">
    <source>
        <dbReference type="EMBL" id="CAE0416252.1"/>
    </source>
</evidence>
<evidence type="ECO:0008006" key="3">
    <source>
        <dbReference type="Google" id="ProtNLM"/>
    </source>
</evidence>
<name>A0A7S3LDP4_9STRA</name>
<evidence type="ECO:0000256" key="1">
    <source>
        <dbReference type="SAM" id="SignalP"/>
    </source>
</evidence>
<dbReference type="PANTHER" id="PTHR36897:SF2">
    <property type="entry name" value="OS10G0350800 PROTEIN"/>
    <property type="match status" value="1"/>
</dbReference>
<feature type="signal peptide" evidence="1">
    <location>
        <begin position="1"/>
        <end position="27"/>
    </location>
</feature>
<reference evidence="2" key="1">
    <citation type="submission" date="2021-01" db="EMBL/GenBank/DDBJ databases">
        <authorList>
            <person name="Corre E."/>
            <person name="Pelletier E."/>
            <person name="Niang G."/>
            <person name="Scheremetjew M."/>
            <person name="Finn R."/>
            <person name="Kale V."/>
            <person name="Holt S."/>
            <person name="Cochrane G."/>
            <person name="Meng A."/>
            <person name="Brown T."/>
            <person name="Cohen L."/>
        </authorList>
    </citation>
    <scope>NUCLEOTIDE SEQUENCE</scope>
    <source>
        <strain evidence="2">CCMP127</strain>
    </source>
</reference>
<protein>
    <recommendedName>
        <fullName evidence="3">N-acetyltransferase domain-containing protein</fullName>
    </recommendedName>
</protein>
<keyword evidence="1" id="KW-0732">Signal</keyword>
<feature type="chain" id="PRO_5031002759" description="N-acetyltransferase domain-containing protein" evidence="1">
    <location>
        <begin position="28"/>
        <end position="248"/>
    </location>
</feature>